<sequence>MPANNTPFLTVFFLFLGLLRFDSIPGLKAATLASVPGVYVFGDSLVDAGNNNYLPFSLRKAILPPNGIDFPSKKPNGRFCNGKNAADIIAEKFGLPLPPPYLSLCLLRKRNARDVAAVKGVNFASAAAGIFDSNDQTTGQAIPLSQQLNNWLSIHRNLRRKLGASEAKTHISKSLFVIIIGSNDILDYYNSLKLRKKSKPQQYMQSIANKFKEQLKRIHETGTPRLLIFGVAPLGCAPQQREKNSTIHECNKEASMFASLYNEALTKMLQELKQELQSSMAYSYFDLFKSLQDINSNPERYGLADATSACCGRGKLNADIPCVLPFARVCSDRTKYLFWDYYGHPTEAGARVIVDLMFANDSQYMFPLTLSQLVSP</sequence>
<evidence type="ECO:0000256" key="3">
    <source>
        <dbReference type="ARBA" id="ARBA00022963"/>
    </source>
</evidence>
<dbReference type="PROSITE" id="PS01098">
    <property type="entry name" value="LIPASE_GDSL_SER"/>
    <property type="match status" value="1"/>
</dbReference>
<name>A0AAU9SMW0_THLAR</name>
<keyword evidence="7" id="KW-1185">Reference proteome</keyword>
<accession>A0AAU9SMW0</accession>
<dbReference type="Pfam" id="PF00657">
    <property type="entry name" value="Lipase_GDSL"/>
    <property type="match status" value="1"/>
</dbReference>
<evidence type="ECO:0000313" key="7">
    <source>
        <dbReference type="Proteomes" id="UP000836841"/>
    </source>
</evidence>
<dbReference type="Gene3D" id="3.40.50.1110">
    <property type="entry name" value="SGNH hydrolase"/>
    <property type="match status" value="1"/>
</dbReference>
<dbReference type="AlphaFoldDB" id="A0AAU9SMW0"/>
<dbReference type="InterPro" id="IPR036514">
    <property type="entry name" value="SGNH_hydro_sf"/>
</dbReference>
<proteinExistence type="inferred from homology"/>
<evidence type="ECO:0008006" key="8">
    <source>
        <dbReference type="Google" id="ProtNLM"/>
    </source>
</evidence>
<dbReference type="CDD" id="cd01837">
    <property type="entry name" value="SGNH_plant_lipase_like"/>
    <property type="match status" value="1"/>
</dbReference>
<dbReference type="PANTHER" id="PTHR45648">
    <property type="entry name" value="GDSL LIPASE/ACYLHYDROLASE FAMILY PROTEIN (AFU_ORTHOLOGUE AFUA_4G14700)"/>
    <property type="match status" value="1"/>
</dbReference>
<dbReference type="PANTHER" id="PTHR45648:SF122">
    <property type="match status" value="1"/>
</dbReference>
<dbReference type="Proteomes" id="UP000836841">
    <property type="component" value="Chromosome 6"/>
</dbReference>
<keyword evidence="3" id="KW-0442">Lipid degradation</keyword>
<dbReference type="GO" id="GO:0016042">
    <property type="term" value="P:lipid catabolic process"/>
    <property type="evidence" value="ECO:0007669"/>
    <property type="project" value="UniProtKB-KW"/>
</dbReference>
<protein>
    <recommendedName>
        <fullName evidence="8">GDSL esterase/lipase At5g55050-like</fullName>
    </recommendedName>
</protein>
<dbReference type="SUPFAM" id="SSF52266">
    <property type="entry name" value="SGNH hydrolase"/>
    <property type="match status" value="1"/>
</dbReference>
<dbReference type="InterPro" id="IPR035669">
    <property type="entry name" value="SGNH_plant_lipase-like"/>
</dbReference>
<reference evidence="6 7" key="1">
    <citation type="submission" date="2022-03" db="EMBL/GenBank/DDBJ databases">
        <authorList>
            <person name="Nunn A."/>
            <person name="Chopra R."/>
            <person name="Nunn A."/>
            <person name="Contreras Garrido A."/>
        </authorList>
    </citation>
    <scope>NUCLEOTIDE SEQUENCE [LARGE SCALE GENOMIC DNA]</scope>
</reference>
<evidence type="ECO:0000256" key="2">
    <source>
        <dbReference type="ARBA" id="ARBA00022801"/>
    </source>
</evidence>
<evidence type="ECO:0000256" key="4">
    <source>
        <dbReference type="ARBA" id="ARBA00023098"/>
    </source>
</evidence>
<keyword evidence="5" id="KW-0732">Signal</keyword>
<keyword evidence="4" id="KW-0443">Lipid metabolism</keyword>
<evidence type="ECO:0000256" key="1">
    <source>
        <dbReference type="ARBA" id="ARBA00008668"/>
    </source>
</evidence>
<evidence type="ECO:0000313" key="6">
    <source>
        <dbReference type="EMBL" id="CAH2069911.1"/>
    </source>
</evidence>
<dbReference type="InterPro" id="IPR051058">
    <property type="entry name" value="GDSL_Est/Lipase"/>
</dbReference>
<organism evidence="6 7">
    <name type="scientific">Thlaspi arvense</name>
    <name type="common">Field penny-cress</name>
    <dbReference type="NCBI Taxonomy" id="13288"/>
    <lineage>
        <taxon>Eukaryota</taxon>
        <taxon>Viridiplantae</taxon>
        <taxon>Streptophyta</taxon>
        <taxon>Embryophyta</taxon>
        <taxon>Tracheophyta</taxon>
        <taxon>Spermatophyta</taxon>
        <taxon>Magnoliopsida</taxon>
        <taxon>eudicotyledons</taxon>
        <taxon>Gunneridae</taxon>
        <taxon>Pentapetalae</taxon>
        <taxon>rosids</taxon>
        <taxon>malvids</taxon>
        <taxon>Brassicales</taxon>
        <taxon>Brassicaceae</taxon>
        <taxon>Thlaspideae</taxon>
        <taxon>Thlaspi</taxon>
    </lineage>
</organism>
<dbReference type="InterPro" id="IPR008265">
    <property type="entry name" value="Lipase_GDSL_AS"/>
</dbReference>
<dbReference type="GO" id="GO:0016298">
    <property type="term" value="F:lipase activity"/>
    <property type="evidence" value="ECO:0007669"/>
    <property type="project" value="InterPro"/>
</dbReference>
<feature type="chain" id="PRO_5043381459" description="GDSL esterase/lipase At5g55050-like" evidence="5">
    <location>
        <begin position="22"/>
        <end position="376"/>
    </location>
</feature>
<dbReference type="EMBL" id="OU466862">
    <property type="protein sequence ID" value="CAH2069911.1"/>
    <property type="molecule type" value="Genomic_DNA"/>
</dbReference>
<evidence type="ECO:0000256" key="5">
    <source>
        <dbReference type="SAM" id="SignalP"/>
    </source>
</evidence>
<gene>
    <name evidence="6" type="ORF">TAV2_LOCUS19517</name>
</gene>
<feature type="signal peptide" evidence="5">
    <location>
        <begin position="1"/>
        <end position="21"/>
    </location>
</feature>
<comment type="similarity">
    <text evidence="1">Belongs to the 'GDSL' lipolytic enzyme family.</text>
</comment>
<dbReference type="InterPro" id="IPR001087">
    <property type="entry name" value="GDSL"/>
</dbReference>
<keyword evidence="2" id="KW-0378">Hydrolase</keyword>